<sequence length="561" mass="63262">MDEEDINNDIMAAAELKLELAHSVVKPTKTRPSQNEEESSSSPFKLSNVKPSKLDTDENIVSSNPVISGLFSTRNPRDITSAVGSGIKSITKGVVIGTTSLVLCPVVGVTNDGVTGFFKGVGAGVLAAITLPLAGIGVSLYQVGRGALNTPKAICEKASGKVWNKEKRVWEENWYSLEEEAKMLKEYRESHKDAAVSPPNKETYENNTDVFETELYEILQVPPNATQETIRRAYYRLAKKYHPDKNMNVDGEEDFNQLFHRLGEAYQILGDEQRRKKYDKYGRSAISDMSIMDSQLFFSMLFGSDSLEPYIGKLRMALYLELEINENLTPTAHDFEKLQQAREVEIALNLREFLRSFVCGELDEFKNHVRAVAEDLCKSSFTVAIVETLGWTYQNYAKQYIGKRSSFLGLSGRFAKSKQKTRSLGKGLKTFSYMFKTAVLESGRRADDSEQPISDVGVNYNEESIPVILDAMLNICLMDIQNTVRASCKRLLKDMSVDSSWRFRRAEALQEAGNIFLQVARELKPQFTGGQSTNEVDQYVNEIKERRQVRKNVHYSNDAFY</sequence>
<dbReference type="GeneID" id="20714376"/>
<proteinExistence type="predicted"/>
<evidence type="ECO:0000259" key="2">
    <source>
        <dbReference type="PROSITE" id="PS50076"/>
    </source>
</evidence>
<dbReference type="InterPro" id="IPR018253">
    <property type="entry name" value="DnaJ_domain_CS"/>
</dbReference>
<feature type="region of interest" description="Disordered" evidence="1">
    <location>
        <begin position="25"/>
        <end position="51"/>
    </location>
</feature>
<dbReference type="VEuPathDB" id="PiroplasmaDB:TOT_020000204"/>
<dbReference type="SMART" id="SM00271">
    <property type="entry name" value="DnaJ"/>
    <property type="match status" value="1"/>
</dbReference>
<dbReference type="CDD" id="cd06257">
    <property type="entry name" value="DnaJ"/>
    <property type="match status" value="1"/>
</dbReference>
<dbReference type="RefSeq" id="XP_009690234.1">
    <property type="nucleotide sequence ID" value="XM_009691939.1"/>
</dbReference>
<dbReference type="Proteomes" id="UP000003786">
    <property type="component" value="Chromosome 2"/>
</dbReference>
<protein>
    <submittedName>
        <fullName evidence="3">Molecular chaperone DnaJ</fullName>
    </submittedName>
</protein>
<dbReference type="OMA" id="TRKPKHA"/>
<dbReference type="EMBL" id="AP011947">
    <property type="protein sequence ID" value="BAM39933.1"/>
    <property type="molecule type" value="Genomic_DNA"/>
</dbReference>
<dbReference type="SUPFAM" id="SSF46565">
    <property type="entry name" value="Chaperone J-domain"/>
    <property type="match status" value="1"/>
</dbReference>
<dbReference type="Pfam" id="PF00226">
    <property type="entry name" value="DnaJ"/>
    <property type="match status" value="1"/>
</dbReference>
<organism evidence="3 4">
    <name type="scientific">Theileria orientalis strain Shintoku</name>
    <dbReference type="NCBI Taxonomy" id="869250"/>
    <lineage>
        <taxon>Eukaryota</taxon>
        <taxon>Sar</taxon>
        <taxon>Alveolata</taxon>
        <taxon>Apicomplexa</taxon>
        <taxon>Aconoidasida</taxon>
        <taxon>Piroplasmida</taxon>
        <taxon>Theileriidae</taxon>
        <taxon>Theileria</taxon>
    </lineage>
</organism>
<dbReference type="PANTHER" id="PTHR44094">
    <property type="entry name" value="DNAJ HEAT SHOCK N-TERMINAL DOMAIN-CONTAINING PROTEIN"/>
    <property type="match status" value="1"/>
</dbReference>
<dbReference type="PROSITE" id="PS50076">
    <property type="entry name" value="DNAJ_2"/>
    <property type="match status" value="1"/>
</dbReference>
<accession>J4C802</accession>
<dbReference type="AlphaFoldDB" id="J4C802"/>
<evidence type="ECO:0000256" key="1">
    <source>
        <dbReference type="SAM" id="MobiDB-lite"/>
    </source>
</evidence>
<keyword evidence="4" id="KW-1185">Reference proteome</keyword>
<dbReference type="InterPro" id="IPR052423">
    <property type="entry name" value="EMIR"/>
</dbReference>
<reference evidence="3 4" key="1">
    <citation type="journal article" date="2012" name="MBio">
        <title>Comparative genome analysis of three eukaryotic parasites with differing abilities to transform leukocytes reveals key mediators of Theileria-induced leukocyte transformation.</title>
        <authorList>
            <person name="Hayashida K."/>
            <person name="Hara Y."/>
            <person name="Abe T."/>
            <person name="Yamasaki C."/>
            <person name="Toyoda A."/>
            <person name="Kosuge T."/>
            <person name="Suzuki Y."/>
            <person name="Sato Y."/>
            <person name="Kawashima S."/>
            <person name="Katayama T."/>
            <person name="Wakaguri H."/>
            <person name="Inoue N."/>
            <person name="Homma K."/>
            <person name="Tada-Umezaki M."/>
            <person name="Yagi Y."/>
            <person name="Fujii Y."/>
            <person name="Habara T."/>
            <person name="Kanehisa M."/>
            <person name="Watanabe H."/>
            <person name="Ito K."/>
            <person name="Gojobori T."/>
            <person name="Sugawara H."/>
            <person name="Imanishi T."/>
            <person name="Weir W."/>
            <person name="Gardner M."/>
            <person name="Pain A."/>
            <person name="Shiels B."/>
            <person name="Hattori M."/>
            <person name="Nene V."/>
            <person name="Sugimoto C."/>
        </authorList>
    </citation>
    <scope>NUCLEOTIDE SEQUENCE [LARGE SCALE GENOMIC DNA]</scope>
    <source>
        <strain evidence="3 4">Shintoku</strain>
    </source>
</reference>
<feature type="domain" description="J" evidence="2">
    <location>
        <begin position="214"/>
        <end position="282"/>
    </location>
</feature>
<dbReference type="PANTHER" id="PTHR44094:SF8">
    <property type="entry name" value="DNAJ HEAT SHOCK N-TERMINAL DOMAIN-CONTAINING PROTEIN-RELATED"/>
    <property type="match status" value="1"/>
</dbReference>
<dbReference type="Gene3D" id="1.10.287.110">
    <property type="entry name" value="DnaJ domain"/>
    <property type="match status" value="1"/>
</dbReference>
<name>J4C802_THEOR</name>
<dbReference type="InterPro" id="IPR026894">
    <property type="entry name" value="DnaJ_X"/>
</dbReference>
<dbReference type="STRING" id="869250.J4C802"/>
<dbReference type="InterPro" id="IPR036869">
    <property type="entry name" value="J_dom_sf"/>
</dbReference>
<dbReference type="OrthoDB" id="10250354at2759"/>
<dbReference type="Pfam" id="PF14308">
    <property type="entry name" value="DnaJ-X"/>
    <property type="match status" value="1"/>
</dbReference>
<dbReference type="PROSITE" id="PS00636">
    <property type="entry name" value="DNAJ_1"/>
    <property type="match status" value="1"/>
</dbReference>
<dbReference type="eggNOG" id="KOG1809">
    <property type="taxonomic scope" value="Eukaryota"/>
</dbReference>
<dbReference type="eggNOG" id="KOG0691">
    <property type="taxonomic scope" value="Eukaryota"/>
</dbReference>
<dbReference type="InterPro" id="IPR001623">
    <property type="entry name" value="DnaJ_domain"/>
</dbReference>
<evidence type="ECO:0000313" key="4">
    <source>
        <dbReference type="Proteomes" id="UP000003786"/>
    </source>
</evidence>
<dbReference type="KEGG" id="tot:TOT_020000204"/>
<evidence type="ECO:0000313" key="3">
    <source>
        <dbReference type="EMBL" id="BAM39933.1"/>
    </source>
</evidence>
<dbReference type="PRINTS" id="PR00625">
    <property type="entry name" value="JDOMAIN"/>
</dbReference>
<gene>
    <name evidence="3" type="ORF">TOT_020000204</name>
</gene>